<dbReference type="GO" id="GO:0006355">
    <property type="term" value="P:regulation of DNA-templated transcription"/>
    <property type="evidence" value="ECO:0007669"/>
    <property type="project" value="InterPro"/>
</dbReference>
<dbReference type="AlphaFoldDB" id="A0A6C1E955"/>
<dbReference type="InterPro" id="IPR055129">
    <property type="entry name" value="YEATS_dom"/>
</dbReference>
<dbReference type="InterPro" id="IPR016665">
    <property type="entry name" value="Sas5/TAF14"/>
</dbReference>
<reference evidence="4 5" key="1">
    <citation type="journal article" date="2019" name="BMC Genomics">
        <title>Chromosome level assembly and comparative genome analysis confirm lager-brewing yeasts originated from a single hybridization.</title>
        <authorList>
            <person name="Salazar A.N."/>
            <person name="Gorter de Vries A.R."/>
            <person name="van den Broek M."/>
            <person name="Brouwers N."/>
            <person name="de la Torre Cortes P."/>
            <person name="Kuijpers N.G.A."/>
            <person name="Daran J.G."/>
            <person name="Abeel T."/>
        </authorList>
    </citation>
    <scope>NUCLEOTIDE SEQUENCE [LARGE SCALE GENOMIC DNA]</scope>
    <source>
        <strain evidence="4 5">CBS 1483</strain>
    </source>
</reference>
<organism evidence="4 5">
    <name type="scientific">Saccharomyces pastorianus</name>
    <name type="common">Lager yeast</name>
    <name type="synonym">Saccharomyces cerevisiae x Saccharomyces eubayanus</name>
    <dbReference type="NCBI Taxonomy" id="27292"/>
    <lineage>
        <taxon>Eukaryota</taxon>
        <taxon>Fungi</taxon>
        <taxon>Dikarya</taxon>
        <taxon>Ascomycota</taxon>
        <taxon>Saccharomycotina</taxon>
        <taxon>Saccharomycetes</taxon>
        <taxon>Saccharomycetales</taxon>
        <taxon>Saccharomycetaceae</taxon>
        <taxon>Saccharomyces</taxon>
    </lineage>
</organism>
<dbReference type="PANTHER" id="PTHR23195">
    <property type="entry name" value="YEATS DOMAIN"/>
    <property type="match status" value="1"/>
</dbReference>
<evidence type="ECO:0000313" key="4">
    <source>
        <dbReference type="EMBL" id="QID85569.1"/>
    </source>
</evidence>
<keyword evidence="5" id="KW-1185">Reference proteome</keyword>
<dbReference type="Proteomes" id="UP000501346">
    <property type="component" value="Chromosome SeVIII-SeXV"/>
</dbReference>
<dbReference type="PIRSF" id="PIRSF016551">
    <property type="entry name" value="SAS5/TFIID_14"/>
    <property type="match status" value="1"/>
</dbReference>
<keyword evidence="1 2" id="KW-0539">Nucleus</keyword>
<dbReference type="InterPro" id="IPR005033">
    <property type="entry name" value="YEATS"/>
</dbReference>
<dbReference type="InterPro" id="IPR038704">
    <property type="entry name" value="YEAST_sf"/>
</dbReference>
<comment type="subcellular location">
    <subcellularLocation>
        <location evidence="2">Nucleus</location>
    </subcellularLocation>
</comment>
<proteinExistence type="predicted"/>
<evidence type="ECO:0000256" key="1">
    <source>
        <dbReference type="ARBA" id="ARBA00023242"/>
    </source>
</evidence>
<evidence type="ECO:0000256" key="2">
    <source>
        <dbReference type="PROSITE-ProRule" id="PRU00376"/>
    </source>
</evidence>
<evidence type="ECO:0000313" key="5">
    <source>
        <dbReference type="Proteomes" id="UP000501346"/>
    </source>
</evidence>
<dbReference type="OrthoDB" id="1741717at2759"/>
<dbReference type="GO" id="GO:0005634">
    <property type="term" value="C:nucleus"/>
    <property type="evidence" value="ECO:0007669"/>
    <property type="project" value="UniProtKB-SubCell"/>
</dbReference>
<name>A0A6C1E955_SACPS</name>
<gene>
    <name evidence="4" type="primary">SAS5_2</name>
    <name evidence="4" type="ORF">GRS66_008151</name>
</gene>
<dbReference type="CDD" id="cd16905">
    <property type="entry name" value="YEATS_Taf14_like"/>
    <property type="match status" value="1"/>
</dbReference>
<dbReference type="Gene3D" id="2.60.40.1970">
    <property type="entry name" value="YEATS domain"/>
    <property type="match status" value="1"/>
</dbReference>
<dbReference type="EMBL" id="CP049005">
    <property type="protein sequence ID" value="QID85569.1"/>
    <property type="molecule type" value="Genomic_DNA"/>
</dbReference>
<sequence>MDHLIETTFRVKTQQVIIPDQKIEEDEVPLRRWQMELIMLDAKGNEVEATIISKCIYHLHPSFKKPRRKLNSSPFLIKETGWGEFNLQIECFFVDDAGKFTIEHDLTFEDNAYAIDYAVNIPCGSQILRNELSKYFHLPQEIVSQQEEESLRMADLSWIKTLTFIDEDVMTDVVQMVLSDPAVQNAVENHPRREQFFMFITQLPDELLMKVQKFLKKLPNDGAAELDTTVSDLDATSFPELKNGFVNRKIRGGPNTLKPS</sequence>
<evidence type="ECO:0000259" key="3">
    <source>
        <dbReference type="PROSITE" id="PS51037"/>
    </source>
</evidence>
<protein>
    <submittedName>
        <fullName evidence="4">SAS complex subunit</fullName>
    </submittedName>
</protein>
<dbReference type="PROSITE" id="PS51037">
    <property type="entry name" value="YEATS"/>
    <property type="match status" value="1"/>
</dbReference>
<dbReference type="Pfam" id="PF03366">
    <property type="entry name" value="YEATS"/>
    <property type="match status" value="1"/>
</dbReference>
<dbReference type="GO" id="GO:0000785">
    <property type="term" value="C:chromatin"/>
    <property type="evidence" value="ECO:0007669"/>
    <property type="project" value="UniProtKB-ARBA"/>
</dbReference>
<feature type="domain" description="YEATS" evidence="3">
    <location>
        <begin position="1"/>
        <end position="135"/>
    </location>
</feature>
<accession>A0A6C1E955</accession>